<accession>A0A8S1VUL1</accession>
<dbReference type="AlphaFoldDB" id="A0A8S1VUL1"/>
<keyword evidence="2" id="KW-1185">Reference proteome</keyword>
<dbReference type="EMBL" id="CAJJDP010000073">
    <property type="protein sequence ID" value="CAD8180347.1"/>
    <property type="molecule type" value="Genomic_DNA"/>
</dbReference>
<name>A0A8S1VUL1_PAROT</name>
<gene>
    <name evidence="1" type="ORF">POCTA_138.1.T0740281</name>
</gene>
<sequence length="91" mass="10937">MSCIQKLQYLNYSYDQSRTLRRKQASQIIIRFEQCSQFSEIDLENKQSPKIVKLKKMNSTIENNEQLHQVINRQIDLDEKKEESKMLENTK</sequence>
<reference evidence="1" key="1">
    <citation type="submission" date="2021-01" db="EMBL/GenBank/DDBJ databases">
        <authorList>
            <consortium name="Genoscope - CEA"/>
            <person name="William W."/>
        </authorList>
    </citation>
    <scope>NUCLEOTIDE SEQUENCE</scope>
</reference>
<protein>
    <submittedName>
        <fullName evidence="1">Uncharacterized protein</fullName>
    </submittedName>
</protein>
<evidence type="ECO:0000313" key="1">
    <source>
        <dbReference type="EMBL" id="CAD8180347.1"/>
    </source>
</evidence>
<organism evidence="1 2">
    <name type="scientific">Paramecium octaurelia</name>
    <dbReference type="NCBI Taxonomy" id="43137"/>
    <lineage>
        <taxon>Eukaryota</taxon>
        <taxon>Sar</taxon>
        <taxon>Alveolata</taxon>
        <taxon>Ciliophora</taxon>
        <taxon>Intramacronucleata</taxon>
        <taxon>Oligohymenophorea</taxon>
        <taxon>Peniculida</taxon>
        <taxon>Parameciidae</taxon>
        <taxon>Paramecium</taxon>
    </lineage>
</organism>
<evidence type="ECO:0000313" key="2">
    <source>
        <dbReference type="Proteomes" id="UP000683925"/>
    </source>
</evidence>
<comment type="caution">
    <text evidence="1">The sequence shown here is derived from an EMBL/GenBank/DDBJ whole genome shotgun (WGS) entry which is preliminary data.</text>
</comment>
<dbReference type="Proteomes" id="UP000683925">
    <property type="component" value="Unassembled WGS sequence"/>
</dbReference>
<proteinExistence type="predicted"/>